<keyword evidence="3" id="KW-1185">Reference proteome</keyword>
<evidence type="ECO:0000313" key="3">
    <source>
        <dbReference type="Proteomes" id="UP000235945"/>
    </source>
</evidence>
<dbReference type="AlphaFoldDB" id="A0A2N8NSP3"/>
<protein>
    <submittedName>
        <fullName evidence="2">Uncharacterized protein</fullName>
    </submittedName>
</protein>
<evidence type="ECO:0000313" key="4">
    <source>
        <dbReference type="Proteomes" id="UP000528608"/>
    </source>
</evidence>
<name>A0A2N8NSP3_STREU</name>
<dbReference type="EMBL" id="LGUI01000008">
    <property type="protein sequence ID" value="PNE31782.1"/>
    <property type="molecule type" value="Genomic_DNA"/>
</dbReference>
<comment type="caution">
    <text evidence="2">The sequence shown here is derived from an EMBL/GenBank/DDBJ whole genome shotgun (WGS) entry which is preliminary data.</text>
</comment>
<dbReference type="EMBL" id="JACHJF010000010">
    <property type="protein sequence ID" value="MBB5120055.1"/>
    <property type="molecule type" value="Genomic_DNA"/>
</dbReference>
<sequence length="61" mass="7104">MKRGEDLIQDLREQGFMRCETTRDGRAVVMRKRDRWTVVPLRWLTDDAVDTIKAQAGISLV</sequence>
<dbReference type="Proteomes" id="UP000528608">
    <property type="component" value="Unassembled WGS sequence"/>
</dbReference>
<reference evidence="2" key="1">
    <citation type="submission" date="2015-07" db="EMBL/GenBank/DDBJ databases">
        <authorList>
            <person name="Noorani M."/>
        </authorList>
    </citation>
    <scope>NUCLEOTIDE SEQUENCE [LARGE SCALE GENOMIC DNA]</scope>
    <source>
        <strain evidence="2">ATCC 27428</strain>
    </source>
</reference>
<evidence type="ECO:0000313" key="2">
    <source>
        <dbReference type="EMBL" id="PNE31782.1"/>
    </source>
</evidence>
<proteinExistence type="predicted"/>
<dbReference type="RefSeq" id="WP_102920452.1">
    <property type="nucleotide sequence ID" value="NZ_JACHJF010000010.1"/>
</dbReference>
<organism evidence="2 3">
    <name type="scientific">Streptomyces eurocidicus</name>
    <name type="common">Streptoverticillium eurocidicus</name>
    <dbReference type="NCBI Taxonomy" id="66423"/>
    <lineage>
        <taxon>Bacteria</taxon>
        <taxon>Bacillati</taxon>
        <taxon>Actinomycetota</taxon>
        <taxon>Actinomycetes</taxon>
        <taxon>Kitasatosporales</taxon>
        <taxon>Streptomycetaceae</taxon>
        <taxon>Streptomyces</taxon>
    </lineage>
</organism>
<accession>A0A2N8NSP3</accession>
<dbReference type="Proteomes" id="UP000235945">
    <property type="component" value="Unassembled WGS sequence"/>
</dbReference>
<reference evidence="3" key="2">
    <citation type="submission" date="2015-07" db="EMBL/GenBank/DDBJ databases">
        <authorList>
            <person name="Graham D.E."/>
            <person name="Giannone R.J."/>
            <person name="Gulvik C.A."/>
            <person name="Hettich R.L."/>
            <person name="Klingeman D.M."/>
            <person name="Mahan K.M."/>
            <person name="Parry R.J."/>
            <person name="Spain J.C."/>
        </authorList>
    </citation>
    <scope>NUCLEOTIDE SEQUENCE [LARGE SCALE GENOMIC DNA]</scope>
    <source>
        <strain evidence="3">ATCC 27428</strain>
    </source>
</reference>
<dbReference type="OrthoDB" id="4247366at2"/>
<gene>
    <name evidence="2" type="ORF">AF335_23445</name>
    <name evidence="1" type="ORF">FHS36_003493</name>
</gene>
<reference evidence="1 4" key="3">
    <citation type="submission" date="2020-08" db="EMBL/GenBank/DDBJ databases">
        <title>Genomic Encyclopedia of Type Strains, Phase III (KMG-III): the genomes of soil and plant-associated and newly described type strains.</title>
        <authorList>
            <person name="Whitman W."/>
        </authorList>
    </citation>
    <scope>NUCLEOTIDE SEQUENCE [LARGE SCALE GENOMIC DNA]</scope>
    <source>
        <strain evidence="1 4">CECT 3259</strain>
    </source>
</reference>
<evidence type="ECO:0000313" key="1">
    <source>
        <dbReference type="EMBL" id="MBB5120055.1"/>
    </source>
</evidence>